<evidence type="ECO:0000256" key="3">
    <source>
        <dbReference type="ARBA" id="ARBA00023242"/>
    </source>
</evidence>
<evidence type="ECO:0000256" key="1">
    <source>
        <dbReference type="ARBA" id="ARBA00023015"/>
    </source>
</evidence>
<dbReference type="PANTHER" id="PTHR43952:SF45">
    <property type="entry name" value="PROTEIN RADIALIS-LIKE 4"/>
    <property type="match status" value="1"/>
</dbReference>
<dbReference type="Proteomes" id="UP000075243">
    <property type="component" value="Chromosome 11"/>
</dbReference>
<dbReference type="InterPro" id="IPR044636">
    <property type="entry name" value="RADIALIS-like"/>
</dbReference>
<evidence type="ECO:0008006" key="6">
    <source>
        <dbReference type="Google" id="ProtNLM"/>
    </source>
</evidence>
<keyword evidence="5" id="KW-1185">Reference proteome</keyword>
<dbReference type="PANTHER" id="PTHR43952">
    <property type="entry name" value="MYB FAMILY TRANSCRIPTION FACTOR-RELATED"/>
    <property type="match status" value="1"/>
</dbReference>
<name>A0A151SS37_CAJCA</name>
<keyword evidence="2" id="KW-0804">Transcription</keyword>
<gene>
    <name evidence="4" type="ORF">KK1_003906</name>
</gene>
<evidence type="ECO:0000256" key="2">
    <source>
        <dbReference type="ARBA" id="ARBA00023163"/>
    </source>
</evidence>
<evidence type="ECO:0000313" key="4">
    <source>
        <dbReference type="EMBL" id="KYP57640.1"/>
    </source>
</evidence>
<dbReference type="AlphaFoldDB" id="A0A151SS37"/>
<keyword evidence="1" id="KW-0805">Transcription regulation</keyword>
<reference evidence="4 5" key="1">
    <citation type="journal article" date="2012" name="Nat. Biotechnol.">
        <title>Draft genome sequence of pigeonpea (Cajanus cajan), an orphan legume crop of resource-poor farmers.</title>
        <authorList>
            <person name="Varshney R.K."/>
            <person name="Chen W."/>
            <person name="Li Y."/>
            <person name="Bharti A.K."/>
            <person name="Saxena R.K."/>
            <person name="Schlueter J.A."/>
            <person name="Donoghue M.T."/>
            <person name="Azam S."/>
            <person name="Fan G."/>
            <person name="Whaley A.M."/>
            <person name="Farmer A.D."/>
            <person name="Sheridan J."/>
            <person name="Iwata A."/>
            <person name="Tuteja R."/>
            <person name="Penmetsa R.V."/>
            <person name="Wu W."/>
            <person name="Upadhyaya H.D."/>
            <person name="Yang S.P."/>
            <person name="Shah T."/>
            <person name="Saxena K.B."/>
            <person name="Michael T."/>
            <person name="McCombie W.R."/>
            <person name="Yang B."/>
            <person name="Zhang G."/>
            <person name="Yang H."/>
            <person name="Wang J."/>
            <person name="Spillane C."/>
            <person name="Cook D.R."/>
            <person name="May G.D."/>
            <person name="Xu X."/>
            <person name="Jackson S.A."/>
        </authorList>
    </citation>
    <scope>NUCLEOTIDE SEQUENCE [LARGE SCALE GENOMIC DNA]</scope>
    <source>
        <strain evidence="5">cv. Asha</strain>
    </source>
</reference>
<proteinExistence type="predicted"/>
<organism evidence="4 5">
    <name type="scientific">Cajanus cajan</name>
    <name type="common">Pigeon pea</name>
    <name type="synonym">Cajanus indicus</name>
    <dbReference type="NCBI Taxonomy" id="3821"/>
    <lineage>
        <taxon>Eukaryota</taxon>
        <taxon>Viridiplantae</taxon>
        <taxon>Streptophyta</taxon>
        <taxon>Embryophyta</taxon>
        <taxon>Tracheophyta</taxon>
        <taxon>Spermatophyta</taxon>
        <taxon>Magnoliopsida</taxon>
        <taxon>eudicotyledons</taxon>
        <taxon>Gunneridae</taxon>
        <taxon>Pentapetalae</taxon>
        <taxon>rosids</taxon>
        <taxon>fabids</taxon>
        <taxon>Fabales</taxon>
        <taxon>Fabaceae</taxon>
        <taxon>Papilionoideae</taxon>
        <taxon>50 kb inversion clade</taxon>
        <taxon>NPAAA clade</taxon>
        <taxon>indigoferoid/millettioid clade</taxon>
        <taxon>Phaseoleae</taxon>
        <taxon>Cajanus</taxon>
    </lineage>
</organism>
<sequence length="63" mass="7097">MDDSPKGLCGWSLKENKLFELALVVVDENHPELWEVVATMVGGQKCIGDVQEHYVSLLRDLKL</sequence>
<dbReference type="Gene3D" id="1.10.10.60">
    <property type="entry name" value="Homeodomain-like"/>
    <property type="match status" value="1"/>
</dbReference>
<dbReference type="STRING" id="3821.A0A151SS37"/>
<dbReference type="GO" id="GO:0003700">
    <property type="term" value="F:DNA-binding transcription factor activity"/>
    <property type="evidence" value="ECO:0007669"/>
    <property type="project" value="InterPro"/>
</dbReference>
<dbReference type="Gramene" id="C.cajan_03824.t">
    <property type="protein sequence ID" value="C.cajan_03824.t.cds1"/>
    <property type="gene ID" value="C.cajan_03824"/>
</dbReference>
<dbReference type="SUPFAM" id="SSF46689">
    <property type="entry name" value="Homeodomain-like"/>
    <property type="match status" value="1"/>
</dbReference>
<dbReference type="InterPro" id="IPR009057">
    <property type="entry name" value="Homeodomain-like_sf"/>
</dbReference>
<protein>
    <recommendedName>
        <fullName evidence="6">Myb-like domain-containing protein</fullName>
    </recommendedName>
</protein>
<accession>A0A151SS37</accession>
<dbReference type="OMA" id="QEHYVFL"/>
<dbReference type="EMBL" id="CM003613">
    <property type="protein sequence ID" value="KYP57640.1"/>
    <property type="molecule type" value="Genomic_DNA"/>
</dbReference>
<keyword evidence="3" id="KW-0539">Nucleus</keyword>
<evidence type="ECO:0000313" key="5">
    <source>
        <dbReference type="Proteomes" id="UP000075243"/>
    </source>
</evidence>